<accession>A0ABT9QPG2</accession>
<protein>
    <recommendedName>
        <fullName evidence="1">HNH domain-containing protein</fullName>
    </recommendedName>
</protein>
<evidence type="ECO:0000313" key="2">
    <source>
        <dbReference type="EMBL" id="MDP9848650.1"/>
    </source>
</evidence>
<dbReference type="Pfam" id="PF01844">
    <property type="entry name" value="HNH"/>
    <property type="match status" value="1"/>
</dbReference>
<dbReference type="CDD" id="cd00085">
    <property type="entry name" value="HNHc"/>
    <property type="match status" value="1"/>
</dbReference>
<proteinExistence type="predicted"/>
<sequence length="258" mass="29665">MTDPSDEYSRFAPDGSEWWKLKTTPGGRRPFGGEKRIAAWLWFNAEVSETFTMRQLRQSLGDGDGEAENAEQLNRRLRALRPDDWVITSYKDDRTLPPDTYRLDKKGVKIWLDKRTGKAAVSQRTRRLVMERDGSRCKICGVGDGEPYPDEPTTKAKLTIGHRIPEARGGSREEGNLRTECARCNEPVRHEAIDPETYDEVFAEVRTLRSSDIRSLLTWLQSGERTRSKLDKAHDRARKLSSHEIDRLIIELHRMLGN</sequence>
<evidence type="ECO:0000259" key="1">
    <source>
        <dbReference type="Pfam" id="PF01844"/>
    </source>
</evidence>
<dbReference type="Gene3D" id="1.10.30.50">
    <property type="match status" value="1"/>
</dbReference>
<gene>
    <name evidence="2" type="ORF">J2853_007861</name>
</gene>
<comment type="caution">
    <text evidence="2">The sequence shown here is derived from an EMBL/GenBank/DDBJ whole genome shotgun (WGS) entry which is preliminary data.</text>
</comment>
<evidence type="ECO:0000313" key="3">
    <source>
        <dbReference type="Proteomes" id="UP001225356"/>
    </source>
</evidence>
<reference evidence="2 3" key="1">
    <citation type="submission" date="2023-07" db="EMBL/GenBank/DDBJ databases">
        <title>Sequencing the genomes of 1000 actinobacteria strains.</title>
        <authorList>
            <person name="Klenk H.-P."/>
        </authorList>
    </citation>
    <scope>NUCLEOTIDE SEQUENCE [LARGE SCALE GENOMIC DNA]</scope>
    <source>
        <strain evidence="2 3">DSM 46740</strain>
    </source>
</reference>
<dbReference type="InterPro" id="IPR002711">
    <property type="entry name" value="HNH"/>
</dbReference>
<dbReference type="InterPro" id="IPR003615">
    <property type="entry name" value="HNH_nuc"/>
</dbReference>
<dbReference type="Proteomes" id="UP001225356">
    <property type="component" value="Unassembled WGS sequence"/>
</dbReference>
<dbReference type="EMBL" id="JAUSQU010000001">
    <property type="protein sequence ID" value="MDP9848650.1"/>
    <property type="molecule type" value="Genomic_DNA"/>
</dbReference>
<feature type="domain" description="HNH" evidence="1">
    <location>
        <begin position="156"/>
        <end position="186"/>
    </location>
</feature>
<organism evidence="2 3">
    <name type="scientific">Streptosporangium lutulentum</name>
    <dbReference type="NCBI Taxonomy" id="1461250"/>
    <lineage>
        <taxon>Bacteria</taxon>
        <taxon>Bacillati</taxon>
        <taxon>Actinomycetota</taxon>
        <taxon>Actinomycetes</taxon>
        <taxon>Streptosporangiales</taxon>
        <taxon>Streptosporangiaceae</taxon>
        <taxon>Streptosporangium</taxon>
    </lineage>
</organism>
<name>A0ABT9QPG2_9ACTN</name>
<keyword evidence="3" id="KW-1185">Reference proteome</keyword>
<dbReference type="RefSeq" id="WP_307566094.1">
    <property type="nucleotide sequence ID" value="NZ_JAUSQU010000001.1"/>
</dbReference>